<organism evidence="4 6">
    <name type="scientific">Devosia psychrophila</name>
    <dbReference type="NCBI Taxonomy" id="728005"/>
    <lineage>
        <taxon>Bacteria</taxon>
        <taxon>Pseudomonadati</taxon>
        <taxon>Pseudomonadota</taxon>
        <taxon>Alphaproteobacteria</taxon>
        <taxon>Hyphomicrobiales</taxon>
        <taxon>Devosiaceae</taxon>
        <taxon>Devosia</taxon>
    </lineage>
</organism>
<proteinExistence type="predicted"/>
<protein>
    <submittedName>
        <fullName evidence="4">Anti-sigma-K factor RskA</fullName>
    </submittedName>
</protein>
<keyword evidence="1" id="KW-0472">Membrane</keyword>
<evidence type="ECO:0000313" key="6">
    <source>
        <dbReference type="Proteomes" id="UP000182258"/>
    </source>
</evidence>
<dbReference type="Proteomes" id="UP000033519">
    <property type="component" value="Unassembled WGS sequence"/>
</dbReference>
<evidence type="ECO:0000259" key="2">
    <source>
        <dbReference type="Pfam" id="PF10099"/>
    </source>
</evidence>
<dbReference type="PANTHER" id="PTHR37461:SF1">
    <property type="entry name" value="ANTI-SIGMA-K FACTOR RSKA"/>
    <property type="match status" value="1"/>
</dbReference>
<evidence type="ECO:0000313" key="4">
    <source>
        <dbReference type="EMBL" id="SFD14009.1"/>
    </source>
</evidence>
<dbReference type="OrthoDB" id="9816387at2"/>
<keyword evidence="1" id="KW-1133">Transmembrane helix</keyword>
<dbReference type="InterPro" id="IPR018764">
    <property type="entry name" value="RskA_C"/>
</dbReference>
<accession>A0A0F5PQZ6</accession>
<dbReference type="EMBL" id="FOMB01000023">
    <property type="protein sequence ID" value="SFD14009.1"/>
    <property type="molecule type" value="Genomic_DNA"/>
</dbReference>
<dbReference type="GO" id="GO:0005886">
    <property type="term" value="C:plasma membrane"/>
    <property type="evidence" value="ECO:0007669"/>
    <property type="project" value="InterPro"/>
</dbReference>
<dbReference type="STRING" id="728005.SAMN04488059_12326"/>
<gene>
    <name evidence="4" type="ORF">SAMN04488059_12326</name>
    <name evidence="3" type="ORF">WH91_21500</name>
</gene>
<evidence type="ECO:0000313" key="3">
    <source>
        <dbReference type="EMBL" id="KKC31048.1"/>
    </source>
</evidence>
<dbReference type="AlphaFoldDB" id="A0A0F5PQZ6"/>
<evidence type="ECO:0000313" key="5">
    <source>
        <dbReference type="Proteomes" id="UP000033519"/>
    </source>
</evidence>
<dbReference type="Pfam" id="PF10099">
    <property type="entry name" value="RskA_C"/>
    <property type="match status" value="1"/>
</dbReference>
<dbReference type="PATRIC" id="fig|728005.3.peg.2767"/>
<keyword evidence="5" id="KW-1185">Reference proteome</keyword>
<reference evidence="3 5" key="1">
    <citation type="submission" date="2015-03" db="EMBL/GenBank/DDBJ databases">
        <authorList>
            <person name="Lepp D."/>
            <person name="Hassan Y.I."/>
            <person name="Li X.-Z."/>
            <person name="Zhou T."/>
        </authorList>
    </citation>
    <scope>NUCLEOTIDE SEQUENCE [LARGE SCALE GENOMIC DNA]</scope>
    <source>
        <strain evidence="3 5">Cr7-05</strain>
    </source>
</reference>
<dbReference type="Proteomes" id="UP000182258">
    <property type="component" value="Unassembled WGS sequence"/>
</dbReference>
<keyword evidence="1" id="KW-0812">Transmembrane</keyword>
<name>A0A0F5PQZ6_9HYPH</name>
<dbReference type="GO" id="GO:0006417">
    <property type="term" value="P:regulation of translation"/>
    <property type="evidence" value="ECO:0007669"/>
    <property type="project" value="TreeGrafter"/>
</dbReference>
<feature type="domain" description="Anti-sigma K factor RskA C-terminal" evidence="2">
    <location>
        <begin position="103"/>
        <end position="230"/>
    </location>
</feature>
<sequence length="239" mass="24789">MTTSDDISGDFEGRNALVAEYVLGLLSSSQHARIGNLIDNDQNLRADRDFWISRFASLNDEFSEAQVPGHIYPAVAARVFGEQGRASKSSSFWESLMVWRGIAAGAVAIAVAAVGFNLAQPGPDIGALTTQLVAALEEEGSDVKFVALYDGSGNVRLTALSGAAVPDKDFELWAIQGGNSPISMGVIPVNERSSVVVSPDVMSGLGDGSVLAITLEPKGGSPTGNPTGPVVAKGAVTEI</sequence>
<feature type="transmembrane region" description="Helical" evidence="1">
    <location>
        <begin position="97"/>
        <end position="119"/>
    </location>
</feature>
<reference evidence="4 6" key="2">
    <citation type="submission" date="2016-10" db="EMBL/GenBank/DDBJ databases">
        <authorList>
            <person name="de Groot N.N."/>
        </authorList>
    </citation>
    <scope>NUCLEOTIDE SEQUENCE [LARGE SCALE GENOMIC DNA]</scope>
    <source>
        <strain evidence="4 6">CGMCC 1.10210</strain>
    </source>
</reference>
<dbReference type="GO" id="GO:0016989">
    <property type="term" value="F:sigma factor antagonist activity"/>
    <property type="evidence" value="ECO:0007669"/>
    <property type="project" value="TreeGrafter"/>
</dbReference>
<dbReference type="EMBL" id="LAPV01000235">
    <property type="protein sequence ID" value="KKC31048.1"/>
    <property type="molecule type" value="Genomic_DNA"/>
</dbReference>
<dbReference type="InterPro" id="IPR051474">
    <property type="entry name" value="Anti-sigma-K/W_factor"/>
</dbReference>
<evidence type="ECO:0000256" key="1">
    <source>
        <dbReference type="SAM" id="Phobius"/>
    </source>
</evidence>
<dbReference type="RefSeq" id="WP_046173048.1">
    <property type="nucleotide sequence ID" value="NZ_FOMB01000023.1"/>
</dbReference>
<dbReference type="PANTHER" id="PTHR37461">
    <property type="entry name" value="ANTI-SIGMA-K FACTOR RSKA"/>
    <property type="match status" value="1"/>
</dbReference>